<comment type="caution">
    <text evidence="1">The sequence shown here is derived from an EMBL/GenBank/DDBJ whole genome shotgun (WGS) entry which is preliminary data.</text>
</comment>
<dbReference type="EMBL" id="PKPP01010078">
    <property type="protein sequence ID" value="PWA46844.1"/>
    <property type="molecule type" value="Genomic_DNA"/>
</dbReference>
<dbReference type="AlphaFoldDB" id="A0A2U1LCY4"/>
<name>A0A2U1LCY4_ARTAN</name>
<evidence type="ECO:0000313" key="1">
    <source>
        <dbReference type="EMBL" id="PWA46844.1"/>
    </source>
</evidence>
<evidence type="ECO:0000313" key="2">
    <source>
        <dbReference type="Proteomes" id="UP000245207"/>
    </source>
</evidence>
<reference evidence="1 2" key="1">
    <citation type="journal article" date="2018" name="Mol. Plant">
        <title>The genome of Artemisia annua provides insight into the evolution of Asteraceae family and artemisinin biosynthesis.</title>
        <authorList>
            <person name="Shen Q."/>
            <person name="Zhang L."/>
            <person name="Liao Z."/>
            <person name="Wang S."/>
            <person name="Yan T."/>
            <person name="Shi P."/>
            <person name="Liu M."/>
            <person name="Fu X."/>
            <person name="Pan Q."/>
            <person name="Wang Y."/>
            <person name="Lv Z."/>
            <person name="Lu X."/>
            <person name="Zhang F."/>
            <person name="Jiang W."/>
            <person name="Ma Y."/>
            <person name="Chen M."/>
            <person name="Hao X."/>
            <person name="Li L."/>
            <person name="Tang Y."/>
            <person name="Lv G."/>
            <person name="Zhou Y."/>
            <person name="Sun X."/>
            <person name="Brodelius P.E."/>
            <person name="Rose J.K.C."/>
            <person name="Tang K."/>
        </authorList>
    </citation>
    <scope>NUCLEOTIDE SEQUENCE [LARGE SCALE GENOMIC DNA]</scope>
    <source>
        <strain evidence="2">cv. Huhao1</strain>
        <tissue evidence="1">Leaf</tissue>
    </source>
</reference>
<gene>
    <name evidence="1" type="ORF">CTI12_AA505630</name>
</gene>
<accession>A0A2U1LCY4</accession>
<proteinExistence type="predicted"/>
<organism evidence="1 2">
    <name type="scientific">Artemisia annua</name>
    <name type="common">Sweet wormwood</name>
    <dbReference type="NCBI Taxonomy" id="35608"/>
    <lineage>
        <taxon>Eukaryota</taxon>
        <taxon>Viridiplantae</taxon>
        <taxon>Streptophyta</taxon>
        <taxon>Embryophyta</taxon>
        <taxon>Tracheophyta</taxon>
        <taxon>Spermatophyta</taxon>
        <taxon>Magnoliopsida</taxon>
        <taxon>eudicotyledons</taxon>
        <taxon>Gunneridae</taxon>
        <taxon>Pentapetalae</taxon>
        <taxon>asterids</taxon>
        <taxon>campanulids</taxon>
        <taxon>Asterales</taxon>
        <taxon>Asteraceae</taxon>
        <taxon>Asteroideae</taxon>
        <taxon>Anthemideae</taxon>
        <taxon>Artemisiinae</taxon>
        <taxon>Artemisia</taxon>
    </lineage>
</organism>
<dbReference type="Proteomes" id="UP000245207">
    <property type="component" value="Unassembled WGS sequence"/>
</dbReference>
<keyword evidence="2" id="KW-1185">Reference proteome</keyword>
<protein>
    <submittedName>
        <fullName evidence="1">F-box domain-containing protein</fullName>
    </submittedName>
</protein>
<dbReference type="OrthoDB" id="591557at2759"/>
<sequence>MFVLINGNLHWLGYIDEKRVQTITTFDPDIHTFKEMSFPDSIVSSWNVLGVYAGKLCVKHLVFSQLCDGIEPLGFTLRNEFLFYHFNNKALALYDPDDNNVKFLKISNPRRRKPVKYVDSLVWVAPDQVG</sequence>